<evidence type="ECO:0000313" key="3">
    <source>
        <dbReference type="EMBL" id="MBB4155486.1"/>
    </source>
</evidence>
<keyword evidence="4" id="KW-1185">Reference proteome</keyword>
<evidence type="ECO:0000256" key="1">
    <source>
        <dbReference type="SAM" id="Coils"/>
    </source>
</evidence>
<reference evidence="3 4" key="1">
    <citation type="submission" date="2020-08" db="EMBL/GenBank/DDBJ databases">
        <title>Genomic Encyclopedia of Type Strains, Phase IV (KMG-IV): sequencing the most valuable type-strain genomes for metagenomic binning, comparative biology and taxonomic classification.</title>
        <authorList>
            <person name="Goeker M."/>
        </authorList>
    </citation>
    <scope>NUCLEOTIDE SEQUENCE [LARGE SCALE GENOMIC DNA]</scope>
    <source>
        <strain evidence="3 4">YC6723</strain>
    </source>
</reference>
<feature type="signal peptide" evidence="2">
    <location>
        <begin position="1"/>
        <end position="21"/>
    </location>
</feature>
<evidence type="ECO:0000256" key="2">
    <source>
        <dbReference type="SAM" id="SignalP"/>
    </source>
</evidence>
<feature type="coiled-coil region" evidence="1">
    <location>
        <begin position="50"/>
        <end position="77"/>
    </location>
</feature>
<comment type="caution">
    <text evidence="3">The sequence shown here is derived from an EMBL/GenBank/DDBJ whole genome shotgun (WGS) entry which is preliminary data.</text>
</comment>
<dbReference type="RefSeq" id="WP_183987034.1">
    <property type="nucleotide sequence ID" value="NZ_JACIEV010000012.1"/>
</dbReference>
<evidence type="ECO:0000313" key="4">
    <source>
        <dbReference type="Proteomes" id="UP000529795"/>
    </source>
</evidence>
<dbReference type="AlphaFoldDB" id="A0A840FH34"/>
<dbReference type="Proteomes" id="UP000529795">
    <property type="component" value="Unassembled WGS sequence"/>
</dbReference>
<keyword evidence="1" id="KW-0175">Coiled coil</keyword>
<feature type="chain" id="PRO_5032804612" evidence="2">
    <location>
        <begin position="22"/>
        <end position="159"/>
    </location>
</feature>
<dbReference type="EMBL" id="JACIEV010000012">
    <property type="protein sequence ID" value="MBB4155486.1"/>
    <property type="molecule type" value="Genomic_DNA"/>
</dbReference>
<dbReference type="InterPro" id="IPR024572">
    <property type="entry name" value="RcnB"/>
</dbReference>
<accession>A0A840FH34</accession>
<organism evidence="3 4">
    <name type="scientific">Sphingomonas jinjuensis</name>
    <dbReference type="NCBI Taxonomy" id="535907"/>
    <lineage>
        <taxon>Bacteria</taxon>
        <taxon>Pseudomonadati</taxon>
        <taxon>Pseudomonadota</taxon>
        <taxon>Alphaproteobacteria</taxon>
        <taxon>Sphingomonadales</taxon>
        <taxon>Sphingomonadaceae</taxon>
        <taxon>Sphingomonas</taxon>
    </lineage>
</organism>
<dbReference type="Gene3D" id="3.10.450.160">
    <property type="entry name" value="inner membrane protein cigr"/>
    <property type="match status" value="1"/>
</dbReference>
<keyword evidence="2" id="KW-0732">Signal</keyword>
<name>A0A840FH34_9SPHN</name>
<dbReference type="Pfam" id="PF11776">
    <property type="entry name" value="RcnB"/>
    <property type="match status" value="1"/>
</dbReference>
<gene>
    <name evidence="3" type="ORF">GGQ80_003409</name>
</gene>
<protein>
    <submittedName>
        <fullName evidence="3">Ni/Co efflux regulator RcnB</fullName>
    </submittedName>
</protein>
<sequence>MRTLITAALAATALIPVAASAQSAREVRDSQREVRESQRDLNRAYRYGDRRDVREARQELREDRRELREDWRDYRQSHRDVYRQGRYLGPRGYAYRPVTVGYRFAPEYYGRRYWINDPYTYRLPRPGFGYQRWVRYGNDVVLIDTRSGRVVQVYNRFFY</sequence>
<proteinExistence type="predicted"/>